<name>A0AAD8PZF0_9PEZI</name>
<gene>
    <name evidence="1" type="ORF">LY79DRAFT_196567</name>
</gene>
<dbReference type="RefSeq" id="XP_060414405.1">
    <property type="nucleotide sequence ID" value="XM_060551427.1"/>
</dbReference>
<sequence>MSWLGKRKEVVGAVLMLQDLVGSPESDAKKATAFVRDARRFFFKHSHVISIAPCQVYSSAIVFSPENSVVKQSFLSELPEWLLTKPETESDWDSVLHAWVFNNKSQQHCYIPKRFAWTSLKKKIGVTRIARTELRPMHKS</sequence>
<dbReference type="EMBL" id="JAHLJV010000028">
    <property type="protein sequence ID" value="KAK1590938.1"/>
    <property type="molecule type" value="Genomic_DNA"/>
</dbReference>
<evidence type="ECO:0000313" key="2">
    <source>
        <dbReference type="Proteomes" id="UP001230504"/>
    </source>
</evidence>
<dbReference type="AlphaFoldDB" id="A0AAD8PZF0"/>
<organism evidence="1 2">
    <name type="scientific">Colletotrichum navitas</name>
    <dbReference type="NCBI Taxonomy" id="681940"/>
    <lineage>
        <taxon>Eukaryota</taxon>
        <taxon>Fungi</taxon>
        <taxon>Dikarya</taxon>
        <taxon>Ascomycota</taxon>
        <taxon>Pezizomycotina</taxon>
        <taxon>Sordariomycetes</taxon>
        <taxon>Hypocreomycetidae</taxon>
        <taxon>Glomerellales</taxon>
        <taxon>Glomerellaceae</taxon>
        <taxon>Colletotrichum</taxon>
        <taxon>Colletotrichum graminicola species complex</taxon>
    </lineage>
</organism>
<protein>
    <submittedName>
        <fullName evidence="1">Uncharacterized protein</fullName>
    </submittedName>
</protein>
<dbReference type="Proteomes" id="UP001230504">
    <property type="component" value="Unassembled WGS sequence"/>
</dbReference>
<accession>A0AAD8PZF0</accession>
<proteinExistence type="predicted"/>
<dbReference type="GeneID" id="85435667"/>
<comment type="caution">
    <text evidence="1">The sequence shown here is derived from an EMBL/GenBank/DDBJ whole genome shotgun (WGS) entry which is preliminary data.</text>
</comment>
<reference evidence="1" key="1">
    <citation type="submission" date="2021-06" db="EMBL/GenBank/DDBJ databases">
        <title>Comparative genomics, transcriptomics and evolutionary studies reveal genomic signatures of adaptation to plant cell wall in hemibiotrophic fungi.</title>
        <authorList>
            <consortium name="DOE Joint Genome Institute"/>
            <person name="Baroncelli R."/>
            <person name="Diaz J.F."/>
            <person name="Benocci T."/>
            <person name="Peng M."/>
            <person name="Battaglia E."/>
            <person name="Haridas S."/>
            <person name="Andreopoulos W."/>
            <person name="Labutti K."/>
            <person name="Pangilinan J."/>
            <person name="Floch G.L."/>
            <person name="Makela M.R."/>
            <person name="Henrissat B."/>
            <person name="Grigoriev I.V."/>
            <person name="Crouch J.A."/>
            <person name="De Vries R.P."/>
            <person name="Sukno S.A."/>
            <person name="Thon M.R."/>
        </authorList>
    </citation>
    <scope>NUCLEOTIDE SEQUENCE</scope>
    <source>
        <strain evidence="1">CBS 125086</strain>
    </source>
</reference>
<evidence type="ECO:0000313" key="1">
    <source>
        <dbReference type="EMBL" id="KAK1590938.1"/>
    </source>
</evidence>
<keyword evidence="2" id="KW-1185">Reference proteome</keyword>